<proteinExistence type="predicted"/>
<gene>
    <name evidence="1" type="ORF">QE152_g40475</name>
</gene>
<comment type="caution">
    <text evidence="1">The sequence shown here is derived from an EMBL/GenBank/DDBJ whole genome shotgun (WGS) entry which is preliminary data.</text>
</comment>
<sequence>MHEYAAEFFVDIQPQLSSCVKSYLHALVIEELLKFRLCDLRRPYFSPVYSSFYLEVIGDGIFQEGWKRNGVYLRRNKDECIYACMHRVERMYPPRKCSPFVKPSRVFARVESFFLESLFVRQEESFSDATSSPNPYVPYRLYGTSESRTLYKPGFSLTHIALVSDINAVSAARKPARVRDTTTMTHK</sequence>
<name>A0AAW1HFV1_POPJA</name>
<reference evidence="1 2" key="1">
    <citation type="journal article" date="2024" name="BMC Genomics">
        <title>De novo assembly and annotation of Popillia japonica's genome with initial clues to its potential as an invasive pest.</title>
        <authorList>
            <person name="Cucini C."/>
            <person name="Boschi S."/>
            <person name="Funari R."/>
            <person name="Cardaioli E."/>
            <person name="Iannotti N."/>
            <person name="Marturano G."/>
            <person name="Paoli F."/>
            <person name="Bruttini M."/>
            <person name="Carapelli A."/>
            <person name="Frati F."/>
            <person name="Nardi F."/>
        </authorList>
    </citation>
    <scope>NUCLEOTIDE SEQUENCE [LARGE SCALE GENOMIC DNA]</scope>
    <source>
        <strain evidence="1">DMR45628</strain>
    </source>
</reference>
<protein>
    <submittedName>
        <fullName evidence="1">Uncharacterized protein</fullName>
    </submittedName>
</protein>
<dbReference type="EMBL" id="JASPKY010001182">
    <property type="protein sequence ID" value="KAK9675290.1"/>
    <property type="molecule type" value="Genomic_DNA"/>
</dbReference>
<evidence type="ECO:0000313" key="1">
    <source>
        <dbReference type="EMBL" id="KAK9675290.1"/>
    </source>
</evidence>
<keyword evidence="2" id="KW-1185">Reference proteome</keyword>
<dbReference type="Proteomes" id="UP001458880">
    <property type="component" value="Unassembled WGS sequence"/>
</dbReference>
<dbReference type="AlphaFoldDB" id="A0AAW1HFV1"/>
<organism evidence="1 2">
    <name type="scientific">Popillia japonica</name>
    <name type="common">Japanese beetle</name>
    <dbReference type="NCBI Taxonomy" id="7064"/>
    <lineage>
        <taxon>Eukaryota</taxon>
        <taxon>Metazoa</taxon>
        <taxon>Ecdysozoa</taxon>
        <taxon>Arthropoda</taxon>
        <taxon>Hexapoda</taxon>
        <taxon>Insecta</taxon>
        <taxon>Pterygota</taxon>
        <taxon>Neoptera</taxon>
        <taxon>Endopterygota</taxon>
        <taxon>Coleoptera</taxon>
        <taxon>Polyphaga</taxon>
        <taxon>Scarabaeiformia</taxon>
        <taxon>Scarabaeidae</taxon>
        <taxon>Rutelinae</taxon>
        <taxon>Popillia</taxon>
    </lineage>
</organism>
<accession>A0AAW1HFV1</accession>
<evidence type="ECO:0000313" key="2">
    <source>
        <dbReference type="Proteomes" id="UP001458880"/>
    </source>
</evidence>